<dbReference type="Pfam" id="PF07730">
    <property type="entry name" value="HisKA_3"/>
    <property type="match status" value="1"/>
</dbReference>
<keyword evidence="10 14" id="KW-0067">ATP-binding</keyword>
<dbReference type="SMART" id="SM00387">
    <property type="entry name" value="HATPase_c"/>
    <property type="match status" value="1"/>
</dbReference>
<keyword evidence="11 16" id="KW-1133">Transmembrane helix</keyword>
<keyword evidence="13 14" id="KW-0472">Membrane</keyword>
<reference evidence="20" key="1">
    <citation type="submission" date="2017-05" db="EMBL/GenBank/DDBJ databases">
        <authorList>
            <person name="Sharma S."/>
            <person name="Sidhu C."/>
            <person name="Pinnaka A.K."/>
        </authorList>
    </citation>
    <scope>NUCLEOTIDE SEQUENCE [LARGE SCALE GENOMIC DNA]</scope>
    <source>
        <strain evidence="20">AK93</strain>
    </source>
</reference>
<dbReference type="PANTHER" id="PTHR24421">
    <property type="entry name" value="NITRATE/NITRITE SENSOR PROTEIN NARX-RELATED"/>
    <property type="match status" value="1"/>
</dbReference>
<keyword evidence="9 14" id="KW-0418">Kinase</keyword>
<evidence type="ECO:0000256" key="6">
    <source>
        <dbReference type="ARBA" id="ARBA00022679"/>
    </source>
</evidence>
<evidence type="ECO:0000313" key="19">
    <source>
        <dbReference type="EMBL" id="RFA36536.1"/>
    </source>
</evidence>
<sequence>MQNSITQSLIFRAGVTMGGIVILALTSMLGSIIIAETARDDAAAINHAGSLRMQSYRIAARLPDAEPQQIEQYAEQFEATLDSPAIRGLVPASQRHDVNASYERLRKRWEEELRPLASLAATGSTAAISAYNEGVSDFATEVDGFVTLLQREAEARLQLLRLIQGATLFMTLALVFLAMYKLVTDVVPPLRALFQVVNQVRRADFSGRTTYEGGDELGLLSRTINQMNDSLSRMYAELEQRVEDKTAALKRSNESLRLMYQAARQLNGEPASSHTYRSVLEQMEQVTGLGPITLCLSHEEADRAYQRISTLNERQPGFCQAPECGDCFQGIRGRMHVRTVPVGESDHRYGVLLVQYPPDRQPQRWQLELVETVAGHIATALTLSRRHEEQRRLALMDERAVIARELHDSLAQALSYLKIQVTRLQTLIRNQAPAEDKQAVIDELREGLNSAYRQLRELLTTFRLKMDQPGLEPALQGTVREFSKRGELEIQLEYDLKHCPLTPNEEIHTLQVVREALANVVHHARARTCDVQLHTDAHGRVVVRVSDDGVGLPEDWQRRTNHYGSTIMQERADGLGGTLSLARRQEGGTEVKLTFTPAASEEDTTTLLTGN</sequence>
<evidence type="ECO:0000256" key="8">
    <source>
        <dbReference type="ARBA" id="ARBA00022741"/>
    </source>
</evidence>
<evidence type="ECO:0000259" key="17">
    <source>
        <dbReference type="PROSITE" id="PS50109"/>
    </source>
</evidence>
<dbReference type="InterPro" id="IPR003594">
    <property type="entry name" value="HATPase_dom"/>
</dbReference>
<dbReference type="SUPFAM" id="SSF158472">
    <property type="entry name" value="HAMP domain-like"/>
    <property type="match status" value="1"/>
</dbReference>
<feature type="coiled-coil region" evidence="15">
    <location>
        <begin position="228"/>
        <end position="255"/>
    </location>
</feature>
<evidence type="ECO:0000313" key="20">
    <source>
        <dbReference type="Proteomes" id="UP000256763"/>
    </source>
</evidence>
<keyword evidence="12 14" id="KW-0902">Two-component regulatory system</keyword>
<keyword evidence="4 14" id="KW-0997">Cell inner membrane</keyword>
<organism evidence="19 20">
    <name type="scientific">Alkalilimnicola ehrlichii</name>
    <dbReference type="NCBI Taxonomy" id="351052"/>
    <lineage>
        <taxon>Bacteria</taxon>
        <taxon>Pseudomonadati</taxon>
        <taxon>Pseudomonadota</taxon>
        <taxon>Gammaproteobacteria</taxon>
        <taxon>Chromatiales</taxon>
        <taxon>Ectothiorhodospiraceae</taxon>
        <taxon>Alkalilimnicola</taxon>
    </lineage>
</organism>
<dbReference type="PROSITE" id="PS50109">
    <property type="entry name" value="HIS_KIN"/>
    <property type="match status" value="1"/>
</dbReference>
<dbReference type="CDD" id="cd19408">
    <property type="entry name" value="NarX_NarQ_sensor"/>
    <property type="match status" value="1"/>
</dbReference>
<evidence type="ECO:0000256" key="13">
    <source>
        <dbReference type="ARBA" id="ARBA00023136"/>
    </source>
</evidence>
<dbReference type="PIRSF" id="PIRSF003167">
    <property type="entry name" value="STHK_NarX/NarQ"/>
    <property type="match status" value="1"/>
</dbReference>
<dbReference type="EMBL" id="NFZW01000009">
    <property type="protein sequence ID" value="RFA36536.1"/>
    <property type="molecule type" value="Genomic_DNA"/>
</dbReference>
<evidence type="ECO:0000256" key="5">
    <source>
        <dbReference type="ARBA" id="ARBA00022553"/>
    </source>
</evidence>
<evidence type="ECO:0000256" key="14">
    <source>
        <dbReference type="PIRNR" id="PIRNR003167"/>
    </source>
</evidence>
<comment type="subcellular location">
    <subcellularLocation>
        <location evidence="2">Cell inner membrane</location>
        <topology evidence="2">Multi-pass membrane protein</topology>
    </subcellularLocation>
</comment>
<dbReference type="Gene3D" id="6.10.340.10">
    <property type="match status" value="1"/>
</dbReference>
<keyword evidence="15" id="KW-0175">Coiled coil</keyword>
<dbReference type="InterPro" id="IPR016380">
    <property type="entry name" value="Sig_transdc_His_kin_NarX/NarQ"/>
</dbReference>
<dbReference type="Pfam" id="PF00672">
    <property type="entry name" value="HAMP"/>
    <property type="match status" value="1"/>
</dbReference>
<dbReference type="Gene3D" id="3.30.450.40">
    <property type="match status" value="1"/>
</dbReference>
<proteinExistence type="predicted"/>
<dbReference type="CDD" id="cd16917">
    <property type="entry name" value="HATPase_UhpB-NarQ-NarX-like"/>
    <property type="match status" value="1"/>
</dbReference>
<dbReference type="InterPro" id="IPR029095">
    <property type="entry name" value="NarX-like_N"/>
</dbReference>
<dbReference type="Gene3D" id="1.20.5.1930">
    <property type="match status" value="1"/>
</dbReference>
<feature type="domain" description="HAMP" evidence="18">
    <location>
        <begin position="189"/>
        <end position="236"/>
    </location>
</feature>
<dbReference type="InterPro" id="IPR003660">
    <property type="entry name" value="HAMP_dom"/>
</dbReference>
<keyword evidence="7 16" id="KW-0812">Transmembrane</keyword>
<dbReference type="RefSeq" id="WP_116301989.1">
    <property type="nucleotide sequence ID" value="NZ_NFZV01000007.1"/>
</dbReference>
<dbReference type="CDD" id="cd06225">
    <property type="entry name" value="HAMP"/>
    <property type="match status" value="1"/>
</dbReference>
<keyword evidence="5" id="KW-0597">Phosphoprotein</keyword>
<protein>
    <recommendedName>
        <fullName evidence="14">Sensor protein</fullName>
        <ecNumber evidence="14">2.7.13.3</ecNumber>
    </recommendedName>
</protein>
<evidence type="ECO:0000256" key="9">
    <source>
        <dbReference type="ARBA" id="ARBA00022777"/>
    </source>
</evidence>
<dbReference type="GO" id="GO:0005524">
    <property type="term" value="F:ATP binding"/>
    <property type="evidence" value="ECO:0007669"/>
    <property type="project" value="UniProtKB-UniRule"/>
</dbReference>
<keyword evidence="6 14" id="KW-0808">Transferase</keyword>
<dbReference type="InterPro" id="IPR005467">
    <property type="entry name" value="His_kinase_dom"/>
</dbReference>
<feature type="domain" description="Histidine kinase" evidence="17">
    <location>
        <begin position="401"/>
        <end position="599"/>
    </location>
</feature>
<dbReference type="Gene3D" id="1.20.120.960">
    <property type="entry name" value="Histidine kinase NarX, sensor domain"/>
    <property type="match status" value="1"/>
</dbReference>
<dbReference type="GO" id="GO:0005886">
    <property type="term" value="C:plasma membrane"/>
    <property type="evidence" value="ECO:0007669"/>
    <property type="project" value="UniProtKB-SubCell"/>
</dbReference>
<evidence type="ECO:0000256" key="16">
    <source>
        <dbReference type="SAM" id="Phobius"/>
    </source>
</evidence>
<evidence type="ECO:0000256" key="1">
    <source>
        <dbReference type="ARBA" id="ARBA00000085"/>
    </source>
</evidence>
<keyword evidence="3 14" id="KW-1003">Cell membrane</keyword>
<keyword evidence="20" id="KW-1185">Reference proteome</keyword>
<dbReference type="InterPro" id="IPR036890">
    <property type="entry name" value="HATPase_C_sf"/>
</dbReference>
<dbReference type="InterPro" id="IPR042295">
    <property type="entry name" value="NarX-like_N_sf"/>
</dbReference>
<dbReference type="Proteomes" id="UP000256763">
    <property type="component" value="Unassembled WGS sequence"/>
</dbReference>
<dbReference type="Pfam" id="PF02518">
    <property type="entry name" value="HATPase_c"/>
    <property type="match status" value="1"/>
</dbReference>
<accession>A0A3E0WWZ6</accession>
<evidence type="ECO:0000256" key="2">
    <source>
        <dbReference type="ARBA" id="ARBA00004429"/>
    </source>
</evidence>
<evidence type="ECO:0000256" key="15">
    <source>
        <dbReference type="SAM" id="Coils"/>
    </source>
</evidence>
<dbReference type="OrthoDB" id="9811306at2"/>
<dbReference type="EC" id="2.7.13.3" evidence="14"/>
<dbReference type="Pfam" id="PF13675">
    <property type="entry name" value="PilJ"/>
    <property type="match status" value="1"/>
</dbReference>
<comment type="caution">
    <text evidence="19">The sequence shown here is derived from an EMBL/GenBank/DDBJ whole genome shotgun (WGS) entry which is preliminary data.</text>
</comment>
<feature type="transmembrane region" description="Helical" evidence="16">
    <location>
        <begin position="15"/>
        <end position="35"/>
    </location>
</feature>
<dbReference type="SUPFAM" id="SSF55874">
    <property type="entry name" value="ATPase domain of HSP90 chaperone/DNA topoisomerase II/histidine kinase"/>
    <property type="match status" value="1"/>
</dbReference>
<dbReference type="SUPFAM" id="SSF55781">
    <property type="entry name" value="GAF domain-like"/>
    <property type="match status" value="1"/>
</dbReference>
<comment type="catalytic activity">
    <reaction evidence="1 14">
        <text>ATP + protein L-histidine = ADP + protein N-phospho-L-histidine.</text>
        <dbReference type="EC" id="2.7.13.3"/>
    </reaction>
</comment>
<evidence type="ECO:0000259" key="18">
    <source>
        <dbReference type="PROSITE" id="PS50885"/>
    </source>
</evidence>
<dbReference type="InterPro" id="IPR011712">
    <property type="entry name" value="Sig_transdc_His_kin_sub3_dim/P"/>
</dbReference>
<dbReference type="PANTHER" id="PTHR24421:SF10">
    <property type="entry name" value="NITRATE_NITRITE SENSOR PROTEIN NARQ"/>
    <property type="match status" value="1"/>
</dbReference>
<dbReference type="GO" id="GO:0000155">
    <property type="term" value="F:phosphorelay sensor kinase activity"/>
    <property type="evidence" value="ECO:0007669"/>
    <property type="project" value="UniProtKB-UniRule"/>
</dbReference>
<gene>
    <name evidence="19" type="ORF">CAL65_11270</name>
</gene>
<dbReference type="InterPro" id="IPR029016">
    <property type="entry name" value="GAF-like_dom_sf"/>
</dbReference>
<evidence type="ECO:0000256" key="4">
    <source>
        <dbReference type="ARBA" id="ARBA00022519"/>
    </source>
</evidence>
<dbReference type="PROSITE" id="PS50885">
    <property type="entry name" value="HAMP"/>
    <property type="match status" value="1"/>
</dbReference>
<dbReference type="SMART" id="SM00304">
    <property type="entry name" value="HAMP"/>
    <property type="match status" value="1"/>
</dbReference>
<evidence type="ECO:0000256" key="10">
    <source>
        <dbReference type="ARBA" id="ARBA00022840"/>
    </source>
</evidence>
<keyword evidence="8 14" id="KW-0547">Nucleotide-binding</keyword>
<evidence type="ECO:0000256" key="3">
    <source>
        <dbReference type="ARBA" id="ARBA00022475"/>
    </source>
</evidence>
<evidence type="ECO:0000256" key="12">
    <source>
        <dbReference type="ARBA" id="ARBA00023012"/>
    </source>
</evidence>
<dbReference type="Gene3D" id="3.30.565.10">
    <property type="entry name" value="Histidine kinase-like ATPase, C-terminal domain"/>
    <property type="match status" value="1"/>
</dbReference>
<dbReference type="AlphaFoldDB" id="A0A3E0WWZ6"/>
<dbReference type="GO" id="GO:0046983">
    <property type="term" value="F:protein dimerization activity"/>
    <property type="evidence" value="ECO:0007669"/>
    <property type="project" value="UniProtKB-UniRule"/>
</dbReference>
<dbReference type="InterPro" id="IPR050482">
    <property type="entry name" value="Sensor_HK_TwoCompSys"/>
</dbReference>
<name>A0A3E0WWZ6_9GAMM</name>
<evidence type="ECO:0000256" key="11">
    <source>
        <dbReference type="ARBA" id="ARBA00022989"/>
    </source>
</evidence>
<evidence type="ECO:0000256" key="7">
    <source>
        <dbReference type="ARBA" id="ARBA00022692"/>
    </source>
</evidence>